<comment type="caution">
    <text evidence="4">The sequence shown here is derived from an EMBL/GenBank/DDBJ whole genome shotgun (WGS) entry which is preliminary data.</text>
</comment>
<dbReference type="Proteomes" id="UP000272400">
    <property type="component" value="Unassembled WGS sequence"/>
</dbReference>
<accession>A0A3N1CU48</accession>
<dbReference type="InterPro" id="IPR049532">
    <property type="entry name" value="GAP1-like_C"/>
</dbReference>
<dbReference type="RefSeq" id="WP_123664405.1">
    <property type="nucleotide sequence ID" value="NZ_RJKE01000001.1"/>
</dbReference>
<gene>
    <name evidence="4" type="ORF">EDD29_2366</name>
</gene>
<dbReference type="Pfam" id="PF20052">
    <property type="entry name" value="GAP1-C"/>
    <property type="match status" value="1"/>
</dbReference>
<dbReference type="Pfam" id="PF20013">
    <property type="entry name" value="GAP1-N2"/>
    <property type="match status" value="1"/>
</dbReference>
<evidence type="ECO:0000313" key="4">
    <source>
        <dbReference type="EMBL" id="ROO84837.1"/>
    </source>
</evidence>
<feature type="domain" description="GTPase-associated protein 1 N-terminal" evidence="1">
    <location>
        <begin position="3"/>
        <end position="122"/>
    </location>
</feature>
<reference evidence="4 5" key="1">
    <citation type="submission" date="2018-11" db="EMBL/GenBank/DDBJ databases">
        <title>Sequencing the genomes of 1000 actinobacteria strains.</title>
        <authorList>
            <person name="Klenk H.-P."/>
        </authorList>
    </citation>
    <scope>NUCLEOTIDE SEQUENCE [LARGE SCALE GENOMIC DNA]</scope>
    <source>
        <strain evidence="4 5">DSM 44254</strain>
    </source>
</reference>
<dbReference type="Pfam" id="PF20014">
    <property type="entry name" value="GAP1-M"/>
    <property type="match status" value="1"/>
</dbReference>
<feature type="domain" description="GTPase-associated protein 1-like C-terminal" evidence="3">
    <location>
        <begin position="259"/>
        <end position="754"/>
    </location>
</feature>
<evidence type="ECO:0000259" key="1">
    <source>
        <dbReference type="Pfam" id="PF20013"/>
    </source>
</evidence>
<dbReference type="InterPro" id="IPR045402">
    <property type="entry name" value="GAP1-N2"/>
</dbReference>
<dbReference type="InterPro" id="IPR045401">
    <property type="entry name" value="GAP1-M"/>
</dbReference>
<dbReference type="EMBL" id="RJKE01000001">
    <property type="protein sequence ID" value="ROO84837.1"/>
    <property type="molecule type" value="Genomic_DNA"/>
</dbReference>
<evidence type="ECO:0000313" key="5">
    <source>
        <dbReference type="Proteomes" id="UP000272400"/>
    </source>
</evidence>
<dbReference type="AlphaFoldDB" id="A0A3N1CU48"/>
<protein>
    <submittedName>
        <fullName evidence="4">Uncharacterized protein</fullName>
    </submittedName>
</protein>
<sequence length="778" mass="83863">MDEWHYTSVIGDRGGVPGFQFTVAPRYPDPALRRQIEALVAYEPPRSAPPHPTAEEIGAFPIALSHAVFPDGTSVLSHVRYIGQDYSGRFGNFYAHSFQTPASLDVGLGGLPIHTWGSPGWGTVGGRISAHLVPDDATLLRHANSYPGLAGLLSDALRLFAPGGGRQIILVAEADEVALLLAVICRTLPYGHARGLTFTTYTRRPYTANFHIIGTCPDGEFSFGDAEMLHQYRVHHLSDSRQCSPPEPSVWGEAAAALWRAGELGVFQDADGPPDADGEGWKDWEERQGGRLAGTALGIGIPVPHGTLASAVAWAETRTGGLGPEFWDRFAARLIAEKEAPDRAALLGRACGFLDREDLDRAHAEVVRDAVLAGGAGLDALARIRARAVPGLFSEAARAEIARVLAADPPRDDLIPLIGLAALAGHAPQAAAALLPPLVADDPAAWALLLAEPALHHDVGGELERLASSDPVPVLRLLRSPSWPPALDVSGRPHLRALAEAAAGRGPADAFRRITAVLGNGPEQRAYAIELIWPDRVARLVDVQAVLATGVDALSVDLAMRALRAQDPFAEGVAHVARHLRERAGDLLEPDVLREFELIELADGFARRPAAALPGQVGEAVSLLAEMAPGTLTEAVRRRVVARLTSMDRIRADYPAVRQETAELARLGDGRLLHLYALGAVKEFPPKLAARSPDLLAHCFLLWQTVPGNAVWLRTARRLYADVLTPAAARPGDRARRDALARVAALEPKWEAEFRQFLDQHPRRRFRLTLPKLIFRGP</sequence>
<dbReference type="OrthoDB" id="167038at2"/>
<name>A0A3N1CU48_9ACTN</name>
<evidence type="ECO:0000259" key="2">
    <source>
        <dbReference type="Pfam" id="PF20014"/>
    </source>
</evidence>
<proteinExistence type="predicted"/>
<keyword evidence="5" id="KW-1185">Reference proteome</keyword>
<evidence type="ECO:0000259" key="3">
    <source>
        <dbReference type="Pfam" id="PF20052"/>
    </source>
</evidence>
<organism evidence="4 5">
    <name type="scientific">Actinocorallia herbida</name>
    <dbReference type="NCBI Taxonomy" id="58109"/>
    <lineage>
        <taxon>Bacteria</taxon>
        <taxon>Bacillati</taxon>
        <taxon>Actinomycetota</taxon>
        <taxon>Actinomycetes</taxon>
        <taxon>Streptosporangiales</taxon>
        <taxon>Thermomonosporaceae</taxon>
        <taxon>Actinocorallia</taxon>
    </lineage>
</organism>
<feature type="domain" description="GTPase-associated protein 1 middle" evidence="2">
    <location>
        <begin position="148"/>
        <end position="236"/>
    </location>
</feature>